<dbReference type="PROSITE" id="PS50887">
    <property type="entry name" value="GGDEF"/>
    <property type="match status" value="1"/>
</dbReference>
<reference evidence="3" key="1">
    <citation type="journal article" date="2021" name="ISME J.">
        <title>Genomic evolution of the class Acidithiobacillia: deep-branching Proteobacteria living in extreme acidic conditions.</title>
        <authorList>
            <person name="Moya-Beltran A."/>
            <person name="Beard S."/>
            <person name="Rojas-Villalobos C."/>
            <person name="Issotta F."/>
            <person name="Gallardo Y."/>
            <person name="Ulloa R."/>
            <person name="Giaveno A."/>
            <person name="Degli Esposti M."/>
            <person name="Johnson D.B."/>
            <person name="Quatrini R."/>
        </authorList>
    </citation>
    <scope>NUCLEOTIDE SEQUENCE</scope>
    <source>
        <strain evidence="3">DSM 583</strain>
    </source>
</reference>
<sequence>MTENTIMDLFTDAVLLGDREWLDILRNFTEELVRNRMVSCAGLTHIEKPEYPIFFFGEISDQLWHFALDDSHTWWVSISEDATLHTHLISVSRLMQHFIGEKHHVLRDTLTGLPTRAIFEDRVAQAILKQTRSDRGSVFCVMIIDCDNLKQINDRYGHPAGDEVLRILASRMRHCLRQTDTLARFGGDEFVSLLNDVRDDACLLRVVKRMIDAANNPIEYGQHSLNISISVGIAMSPKHGNDFDTLYDCADKALYSVKHAGKNNYAFYDGSQQTREEVRLEHHDILRSAYLENRIFLEYQPIVSKDGVHALEGLVRVREGERTLSPALFLEGLNNPYIAAEVGRAIIHKALQDIVDIHKATGQICRLSINISPYHLESTGFSDEFLDLVVRTGTIKPEHIELEITETAPFHNFKQAQAEILRCAEAGAHVMLDDFGTGSASLSWLQTFSASGIKVDLSFVRRALTDAKSFAIIASIANVGALLGLDIVAEGIEDHYTASLLSGIGIKYFQGYLYSRPVSKLQAIDYINQFSGCSFMEVPAHIHPMLKAHYMRFLCTQSHVEHGNLLKEPEQSHFQKWLKASEKRLPNNIAAALLADFNALIALLRQAEDLPPSRDRDEIMLQAVELNSAMCLKI</sequence>
<dbReference type="SUPFAM" id="SSF55073">
    <property type="entry name" value="Nucleotide cyclase"/>
    <property type="match status" value="1"/>
</dbReference>
<dbReference type="Gene3D" id="3.30.70.270">
    <property type="match status" value="1"/>
</dbReference>
<evidence type="ECO:0000259" key="1">
    <source>
        <dbReference type="PROSITE" id="PS50883"/>
    </source>
</evidence>
<dbReference type="CDD" id="cd01948">
    <property type="entry name" value="EAL"/>
    <property type="match status" value="1"/>
</dbReference>
<feature type="domain" description="GGDEF" evidence="2">
    <location>
        <begin position="137"/>
        <end position="270"/>
    </location>
</feature>
<dbReference type="Gene3D" id="3.20.20.450">
    <property type="entry name" value="EAL domain"/>
    <property type="match status" value="1"/>
</dbReference>
<name>A0A8X8G7W9_ACIFI</name>
<proteinExistence type="predicted"/>
<dbReference type="RefSeq" id="WP_215886018.1">
    <property type="nucleotide sequence ID" value="NZ_CP134225.1"/>
</dbReference>
<dbReference type="CDD" id="cd01949">
    <property type="entry name" value="GGDEF"/>
    <property type="match status" value="1"/>
</dbReference>
<accession>A0A8X8G7W9</accession>
<dbReference type="NCBIfam" id="TIGR00254">
    <property type="entry name" value="GGDEF"/>
    <property type="match status" value="1"/>
</dbReference>
<organism evidence="3 4">
    <name type="scientific">Acidithiobacillus ferridurans</name>
    <dbReference type="NCBI Taxonomy" id="1232575"/>
    <lineage>
        <taxon>Bacteria</taxon>
        <taxon>Pseudomonadati</taxon>
        <taxon>Pseudomonadota</taxon>
        <taxon>Acidithiobacillia</taxon>
        <taxon>Acidithiobacillales</taxon>
        <taxon>Acidithiobacillaceae</taxon>
        <taxon>Acidithiobacillus</taxon>
    </lineage>
</organism>
<dbReference type="GO" id="GO:0071111">
    <property type="term" value="F:cyclic-guanylate-specific phosphodiesterase activity"/>
    <property type="evidence" value="ECO:0007669"/>
    <property type="project" value="InterPro"/>
</dbReference>
<dbReference type="EMBL" id="JABBHS010000359">
    <property type="protein sequence ID" value="MBU2723896.1"/>
    <property type="molecule type" value="Genomic_DNA"/>
</dbReference>
<protein>
    <submittedName>
        <fullName evidence="3">EAL domain-containing protein</fullName>
    </submittedName>
</protein>
<dbReference type="SUPFAM" id="SSF141868">
    <property type="entry name" value="EAL domain-like"/>
    <property type="match status" value="1"/>
</dbReference>
<dbReference type="SMART" id="SM00052">
    <property type="entry name" value="EAL"/>
    <property type="match status" value="1"/>
</dbReference>
<evidence type="ECO:0000313" key="3">
    <source>
        <dbReference type="EMBL" id="MBU2723896.1"/>
    </source>
</evidence>
<gene>
    <name evidence="3" type="ORF">HF568_11940</name>
</gene>
<dbReference type="Pfam" id="PF00563">
    <property type="entry name" value="EAL"/>
    <property type="match status" value="1"/>
</dbReference>
<dbReference type="Proteomes" id="UP000887300">
    <property type="component" value="Unassembled WGS sequence"/>
</dbReference>
<dbReference type="PANTHER" id="PTHR33121:SF70">
    <property type="entry name" value="SIGNALING PROTEIN YKOW"/>
    <property type="match status" value="1"/>
</dbReference>
<dbReference type="PANTHER" id="PTHR33121">
    <property type="entry name" value="CYCLIC DI-GMP PHOSPHODIESTERASE PDEF"/>
    <property type="match status" value="1"/>
</dbReference>
<evidence type="ECO:0000313" key="4">
    <source>
        <dbReference type="Proteomes" id="UP000887300"/>
    </source>
</evidence>
<dbReference type="AlphaFoldDB" id="A0A8X8G7W9"/>
<dbReference type="InterPro" id="IPR043128">
    <property type="entry name" value="Rev_trsase/Diguanyl_cyclase"/>
</dbReference>
<comment type="caution">
    <text evidence="3">The sequence shown here is derived from an EMBL/GenBank/DDBJ whole genome shotgun (WGS) entry which is preliminary data.</text>
</comment>
<dbReference type="InterPro" id="IPR035919">
    <property type="entry name" value="EAL_sf"/>
</dbReference>
<dbReference type="InterPro" id="IPR000160">
    <property type="entry name" value="GGDEF_dom"/>
</dbReference>
<dbReference type="Pfam" id="PF00990">
    <property type="entry name" value="GGDEF"/>
    <property type="match status" value="1"/>
</dbReference>
<dbReference type="SMART" id="SM00267">
    <property type="entry name" value="GGDEF"/>
    <property type="match status" value="1"/>
</dbReference>
<dbReference type="PROSITE" id="PS50883">
    <property type="entry name" value="EAL"/>
    <property type="match status" value="1"/>
</dbReference>
<dbReference type="InterPro" id="IPR050706">
    <property type="entry name" value="Cyclic-di-GMP_PDE-like"/>
</dbReference>
<dbReference type="InterPro" id="IPR001633">
    <property type="entry name" value="EAL_dom"/>
</dbReference>
<evidence type="ECO:0000259" key="2">
    <source>
        <dbReference type="PROSITE" id="PS50887"/>
    </source>
</evidence>
<feature type="domain" description="EAL" evidence="1">
    <location>
        <begin position="279"/>
        <end position="531"/>
    </location>
</feature>
<dbReference type="InterPro" id="IPR029787">
    <property type="entry name" value="Nucleotide_cyclase"/>
</dbReference>